<dbReference type="PANTHER" id="PTHR47331">
    <property type="entry name" value="PHD-TYPE DOMAIN-CONTAINING PROTEIN"/>
    <property type="match status" value="1"/>
</dbReference>
<sequence length="138" mass="15434">MKAPSFDGDPRNWPMFIQMFKVFVHDAVSSDAERIAHLYDALTPAIRKDIGGALLNPGLYQHALNELQRRYGNPQIVSQACTSSLLKLRSFRDNDFNALRAFSADLHSVVATLRLGGYGMELYSHATLSQLVSKLPRL</sequence>
<organism evidence="1 2">
    <name type="scientific">Daphnia magna</name>
    <dbReference type="NCBI Taxonomy" id="35525"/>
    <lineage>
        <taxon>Eukaryota</taxon>
        <taxon>Metazoa</taxon>
        <taxon>Ecdysozoa</taxon>
        <taxon>Arthropoda</taxon>
        <taxon>Crustacea</taxon>
        <taxon>Branchiopoda</taxon>
        <taxon>Diplostraca</taxon>
        <taxon>Cladocera</taxon>
        <taxon>Anomopoda</taxon>
        <taxon>Daphniidae</taxon>
        <taxon>Daphnia</taxon>
    </lineage>
</organism>
<proteinExistence type="predicted"/>
<keyword evidence="2" id="KW-1185">Reference proteome</keyword>
<reference evidence="1 2" key="1">
    <citation type="submission" date="2016-03" db="EMBL/GenBank/DDBJ databases">
        <title>EvidentialGene: Evidence-directed Construction of Genes on Genomes.</title>
        <authorList>
            <person name="Gilbert D.G."/>
            <person name="Choi J.-H."/>
            <person name="Mockaitis K."/>
            <person name="Colbourne J."/>
            <person name="Pfrender M."/>
        </authorList>
    </citation>
    <scope>NUCLEOTIDE SEQUENCE [LARGE SCALE GENOMIC DNA]</scope>
    <source>
        <strain evidence="1 2">Xinb3</strain>
        <tissue evidence="1">Complete organism</tissue>
    </source>
</reference>
<dbReference type="Pfam" id="PF03564">
    <property type="entry name" value="DUF1759"/>
    <property type="match status" value="1"/>
</dbReference>
<dbReference type="OrthoDB" id="6346377at2759"/>
<evidence type="ECO:0000313" key="1">
    <source>
        <dbReference type="EMBL" id="KZS02163.1"/>
    </source>
</evidence>
<accession>A0A164JAT7</accession>
<name>A0A164JAT7_9CRUS</name>
<comment type="caution">
    <text evidence="1">The sequence shown here is derived from an EMBL/GenBank/DDBJ whole genome shotgun (WGS) entry which is preliminary data.</text>
</comment>
<evidence type="ECO:0000313" key="2">
    <source>
        <dbReference type="Proteomes" id="UP000076858"/>
    </source>
</evidence>
<dbReference type="Proteomes" id="UP000076858">
    <property type="component" value="Unassembled WGS sequence"/>
</dbReference>
<protein>
    <submittedName>
        <fullName evidence="1">Uncharacterized protein</fullName>
    </submittedName>
</protein>
<dbReference type="AlphaFoldDB" id="A0A164JAT7"/>
<gene>
    <name evidence="1" type="ORF">APZ42_000904</name>
</gene>
<dbReference type="InterPro" id="IPR005312">
    <property type="entry name" value="DUF1759"/>
</dbReference>
<dbReference type="EMBL" id="LRGB01005136">
    <property type="protein sequence ID" value="KZS02163.1"/>
    <property type="molecule type" value="Genomic_DNA"/>
</dbReference>